<feature type="domain" description="Leucyl-tRNA synthetase editing" evidence="14">
    <location>
        <begin position="220"/>
        <end position="404"/>
    </location>
</feature>
<gene>
    <name evidence="9" type="primary">leuS</name>
    <name evidence="15" type="ORF">EG19_04975</name>
</gene>
<dbReference type="EC" id="6.1.1.4" evidence="9"/>
<keyword evidence="7 9" id="KW-0030">Aminoacyl-tRNA synthetase</keyword>
<keyword evidence="16" id="KW-1185">Reference proteome</keyword>
<feature type="short sequence motif" description="'HIGH' region" evidence="9">
    <location>
        <begin position="41"/>
        <end position="51"/>
    </location>
</feature>
<dbReference type="OrthoDB" id="9810365at2"/>
<feature type="domain" description="Methionyl/Valyl/Leucyl/Isoleucyl-tRNA synthetase anticodon-binding" evidence="12">
    <location>
        <begin position="666"/>
        <end position="780"/>
    </location>
</feature>
<feature type="domain" description="Aminoacyl-tRNA synthetase class Ia" evidence="11">
    <location>
        <begin position="418"/>
        <end position="620"/>
    </location>
</feature>
<protein>
    <recommendedName>
        <fullName evidence="9">Leucine--tRNA ligase</fullName>
        <ecNumber evidence="9">6.1.1.4</ecNumber>
    </recommendedName>
    <alternativeName>
        <fullName evidence="9">Leucyl-tRNA synthetase</fullName>
        <shortName evidence="9">LeuRS</shortName>
    </alternativeName>
</protein>
<dbReference type="FunFam" id="1.10.730.10:FF:000002">
    <property type="entry name" value="Leucine--tRNA ligase"/>
    <property type="match status" value="1"/>
</dbReference>
<dbReference type="InterPro" id="IPR013155">
    <property type="entry name" value="M/V/L/I-tRNA-synth_anticd-bd"/>
</dbReference>
<evidence type="ECO:0000256" key="2">
    <source>
        <dbReference type="ARBA" id="ARBA00022490"/>
    </source>
</evidence>
<dbReference type="GO" id="GO:0002161">
    <property type="term" value="F:aminoacyl-tRNA deacylase activity"/>
    <property type="evidence" value="ECO:0007669"/>
    <property type="project" value="InterPro"/>
</dbReference>
<comment type="subcellular location">
    <subcellularLocation>
        <location evidence="9">Cytoplasm</location>
    </subcellularLocation>
</comment>
<dbReference type="SUPFAM" id="SSF50677">
    <property type="entry name" value="ValRS/IleRS/LeuRS editing domain"/>
    <property type="match status" value="1"/>
</dbReference>
<organism evidence="15 16">
    <name type="scientific">Thermoanaerobaculum aquaticum</name>
    <dbReference type="NCBI Taxonomy" id="1312852"/>
    <lineage>
        <taxon>Bacteria</taxon>
        <taxon>Pseudomonadati</taxon>
        <taxon>Acidobacteriota</taxon>
        <taxon>Thermoanaerobaculia</taxon>
        <taxon>Thermoanaerobaculales</taxon>
        <taxon>Thermoanaerobaculaceae</taxon>
        <taxon>Thermoanaerobaculum</taxon>
    </lineage>
</organism>
<name>A0A062XLX6_9BACT</name>
<proteinExistence type="inferred from homology"/>
<dbReference type="Pfam" id="PF13603">
    <property type="entry name" value="tRNA-synt_1_2"/>
    <property type="match status" value="1"/>
</dbReference>
<dbReference type="SUPFAM" id="SSF47323">
    <property type="entry name" value="Anticodon-binding domain of a subclass of class I aminoacyl-tRNA synthetases"/>
    <property type="match status" value="1"/>
</dbReference>
<comment type="catalytic activity">
    <reaction evidence="8 9">
        <text>tRNA(Leu) + L-leucine + ATP = L-leucyl-tRNA(Leu) + AMP + diphosphate</text>
        <dbReference type="Rhea" id="RHEA:11688"/>
        <dbReference type="Rhea" id="RHEA-COMP:9613"/>
        <dbReference type="Rhea" id="RHEA-COMP:9622"/>
        <dbReference type="ChEBI" id="CHEBI:30616"/>
        <dbReference type="ChEBI" id="CHEBI:33019"/>
        <dbReference type="ChEBI" id="CHEBI:57427"/>
        <dbReference type="ChEBI" id="CHEBI:78442"/>
        <dbReference type="ChEBI" id="CHEBI:78494"/>
        <dbReference type="ChEBI" id="CHEBI:456215"/>
        <dbReference type="EC" id="6.1.1.4"/>
    </reaction>
</comment>
<dbReference type="PANTHER" id="PTHR43740">
    <property type="entry name" value="LEUCYL-TRNA SYNTHETASE"/>
    <property type="match status" value="1"/>
</dbReference>
<evidence type="ECO:0000259" key="11">
    <source>
        <dbReference type="Pfam" id="PF00133"/>
    </source>
</evidence>
<dbReference type="InterPro" id="IPR009008">
    <property type="entry name" value="Val/Leu/Ile-tRNA-synth_edit"/>
</dbReference>
<dbReference type="Pfam" id="PF00133">
    <property type="entry name" value="tRNA-synt_1"/>
    <property type="match status" value="1"/>
</dbReference>
<evidence type="ECO:0000259" key="12">
    <source>
        <dbReference type="Pfam" id="PF08264"/>
    </source>
</evidence>
<dbReference type="InterPro" id="IPR025709">
    <property type="entry name" value="Leu_tRNA-synth_edit"/>
</dbReference>
<reference evidence="15 16" key="1">
    <citation type="submission" date="2014-04" db="EMBL/GenBank/DDBJ databases">
        <title>The Genome Sequence of Thermoanaerobaculum aquaticum MP-01, The First Cultivated Group 23 Acidobacterium.</title>
        <authorList>
            <person name="Stamps B.W."/>
            <person name="Losey N.A."/>
            <person name="Lawson P.A."/>
            <person name="Stevenson B.S."/>
        </authorList>
    </citation>
    <scope>NUCLEOTIDE SEQUENCE [LARGE SCALE GENOMIC DNA]</scope>
    <source>
        <strain evidence="15 16">MP-01</strain>
    </source>
</reference>
<dbReference type="CDD" id="cd00812">
    <property type="entry name" value="LeuRS_core"/>
    <property type="match status" value="1"/>
</dbReference>
<dbReference type="GO" id="GO:0006429">
    <property type="term" value="P:leucyl-tRNA aminoacylation"/>
    <property type="evidence" value="ECO:0007669"/>
    <property type="project" value="UniProtKB-UniRule"/>
</dbReference>
<keyword evidence="6 9" id="KW-0648">Protein biosynthesis</keyword>
<evidence type="ECO:0000256" key="9">
    <source>
        <dbReference type="HAMAP-Rule" id="MF_00049"/>
    </source>
</evidence>
<comment type="similarity">
    <text evidence="1 9 10">Belongs to the class-I aminoacyl-tRNA synthetase family.</text>
</comment>
<keyword evidence="2 9" id="KW-0963">Cytoplasm</keyword>
<dbReference type="EMBL" id="JMFG01000020">
    <property type="protein sequence ID" value="KDA53557.1"/>
    <property type="molecule type" value="Genomic_DNA"/>
</dbReference>
<dbReference type="Pfam" id="PF09334">
    <property type="entry name" value="tRNA-synt_1g"/>
    <property type="match status" value="1"/>
</dbReference>
<dbReference type="CDD" id="cd07958">
    <property type="entry name" value="Anticodon_Ia_Leu_BEm"/>
    <property type="match status" value="1"/>
</dbReference>
<evidence type="ECO:0000256" key="7">
    <source>
        <dbReference type="ARBA" id="ARBA00023146"/>
    </source>
</evidence>
<dbReference type="GO" id="GO:0004823">
    <property type="term" value="F:leucine-tRNA ligase activity"/>
    <property type="evidence" value="ECO:0007669"/>
    <property type="project" value="UniProtKB-UniRule"/>
</dbReference>
<sequence>MREPYDPQAIEPKWQEFWDSQRIAYVDTAQDKELYMLNMFPYPSGDLHVGHGRNYILGDCLFRYFLMNGRRVLNPMGWDAFGLPAENAAIKRNIHPREWTIANIARMKRQFRRWGILYDWDKEIASCEPEYYRWNQWLFLKMWEKGLAYRGTAPVNWCPSCRTVLANEQVVGGGCERCGTEVVQKELEQWFLRITAYADRLLEGLDRLPNWPEKVKVMQRNWIGRSVGCDVQFTVDGLGEKLTIFTTRVDTIFGATFVAIAPEHPLAEKAKATAPDADYWDFVVRLKNQTRLQREAEGGEKEGRFTGLYAENPFNGQKLPIWVANFVLMDYGTGAIMSVPAHDERDFAFARKYGLPVRVVVLGPGMDENAELSDAYTGPGKLVNSGQFSGMDWQQAQEAMASFAEANGFGEKKVRYRLRDWLISRQRYWGTPIPAIYCGDCGIVPVPEADLPVLLPTDIAFGGIEGNPLEKSPSFTQTTCPRCGKKARRETDTMDTFVDSSWYYLRFINPHVHDRMFDVERARRWMPVDIYIGGIEHAILHLMYSRFIYKVLYDFGLVPNDEPFALLFNQGMIVAKSSISGKLEKMSKSKGNVVAPDELIARYGADTERVYTLFMGPPEKEAEWTDEGVAGAHRFLQRVWALQDAVFEAGEADRDAAAAERLAVAVHRTVKKVTEDLQRFHPNTAIAAMMELANAIQEARGLVGAAAMRHAYETLLKLLHPIAPHITEELWRLLGHDSSLLRAGWPSFDEALLAKQKVTLAVQVNGKLRATVEADPGLDAERARELAARAAGRWLEGKEIVKVVHVPDKLVSFVVKG</sequence>
<keyword evidence="4 9" id="KW-0547">Nucleotide-binding</keyword>
<dbReference type="InterPro" id="IPR014729">
    <property type="entry name" value="Rossmann-like_a/b/a_fold"/>
</dbReference>
<dbReference type="SUPFAM" id="SSF52374">
    <property type="entry name" value="Nucleotidylyl transferase"/>
    <property type="match status" value="1"/>
</dbReference>
<dbReference type="InterPro" id="IPR002300">
    <property type="entry name" value="aa-tRNA-synth_Ia"/>
</dbReference>
<keyword evidence="3 9" id="KW-0436">Ligase</keyword>
<dbReference type="FunFam" id="3.40.50.620:FF:000003">
    <property type="entry name" value="Leucine--tRNA ligase"/>
    <property type="match status" value="1"/>
</dbReference>
<dbReference type="STRING" id="1312852.EG19_04975"/>
<dbReference type="NCBIfam" id="TIGR00396">
    <property type="entry name" value="leuS_bact"/>
    <property type="match status" value="1"/>
</dbReference>
<accession>A0A062XLX6</accession>
<dbReference type="HAMAP" id="MF_00049_B">
    <property type="entry name" value="Leu_tRNA_synth_B"/>
    <property type="match status" value="1"/>
</dbReference>
<evidence type="ECO:0000256" key="5">
    <source>
        <dbReference type="ARBA" id="ARBA00022840"/>
    </source>
</evidence>
<evidence type="ECO:0000259" key="14">
    <source>
        <dbReference type="Pfam" id="PF13603"/>
    </source>
</evidence>
<evidence type="ECO:0000256" key="4">
    <source>
        <dbReference type="ARBA" id="ARBA00022741"/>
    </source>
</evidence>
<dbReference type="FunFam" id="3.40.50.620:FF:000056">
    <property type="entry name" value="Leucine--tRNA ligase"/>
    <property type="match status" value="1"/>
</dbReference>
<evidence type="ECO:0000313" key="15">
    <source>
        <dbReference type="EMBL" id="KDA53557.1"/>
    </source>
</evidence>
<dbReference type="GO" id="GO:0005829">
    <property type="term" value="C:cytosol"/>
    <property type="evidence" value="ECO:0007669"/>
    <property type="project" value="TreeGrafter"/>
</dbReference>
<evidence type="ECO:0000256" key="1">
    <source>
        <dbReference type="ARBA" id="ARBA00005594"/>
    </source>
</evidence>
<evidence type="ECO:0000256" key="3">
    <source>
        <dbReference type="ARBA" id="ARBA00022598"/>
    </source>
</evidence>
<dbReference type="InterPro" id="IPR002302">
    <property type="entry name" value="Leu-tRNA-ligase"/>
</dbReference>
<dbReference type="Gene3D" id="1.10.730.10">
    <property type="entry name" value="Isoleucyl-tRNA Synthetase, Domain 1"/>
    <property type="match status" value="1"/>
</dbReference>
<dbReference type="InterPro" id="IPR015413">
    <property type="entry name" value="Methionyl/Leucyl_tRNA_Synth"/>
</dbReference>
<dbReference type="PANTHER" id="PTHR43740:SF2">
    <property type="entry name" value="LEUCINE--TRNA LIGASE, MITOCHONDRIAL"/>
    <property type="match status" value="1"/>
</dbReference>
<dbReference type="GO" id="GO:0005524">
    <property type="term" value="F:ATP binding"/>
    <property type="evidence" value="ECO:0007669"/>
    <property type="project" value="UniProtKB-UniRule"/>
</dbReference>
<evidence type="ECO:0000313" key="16">
    <source>
        <dbReference type="Proteomes" id="UP000027284"/>
    </source>
</evidence>
<evidence type="ECO:0000259" key="13">
    <source>
        <dbReference type="Pfam" id="PF09334"/>
    </source>
</evidence>
<comment type="caution">
    <text evidence="15">The sequence shown here is derived from an EMBL/GenBank/DDBJ whole genome shotgun (WGS) entry which is preliminary data.</text>
</comment>
<dbReference type="PRINTS" id="PR00985">
    <property type="entry name" value="TRNASYNTHLEU"/>
</dbReference>
<evidence type="ECO:0000256" key="8">
    <source>
        <dbReference type="ARBA" id="ARBA00047469"/>
    </source>
</evidence>
<evidence type="ECO:0000256" key="6">
    <source>
        <dbReference type="ARBA" id="ARBA00022917"/>
    </source>
</evidence>
<keyword evidence="5 9" id="KW-0067">ATP-binding</keyword>
<feature type="domain" description="Methionyl/Leucyl tRNA synthetase" evidence="13">
    <location>
        <begin position="40"/>
        <end position="181"/>
    </location>
</feature>
<dbReference type="Gene3D" id="3.40.50.620">
    <property type="entry name" value="HUPs"/>
    <property type="match status" value="2"/>
</dbReference>
<dbReference type="InterPro" id="IPR001412">
    <property type="entry name" value="aa-tRNA-synth_I_CS"/>
</dbReference>
<feature type="short sequence motif" description="'KMSKS' region" evidence="9">
    <location>
        <begin position="585"/>
        <end position="589"/>
    </location>
</feature>
<dbReference type="Proteomes" id="UP000027284">
    <property type="component" value="Unassembled WGS sequence"/>
</dbReference>
<feature type="binding site" evidence="9">
    <location>
        <position position="588"/>
    </location>
    <ligand>
        <name>ATP</name>
        <dbReference type="ChEBI" id="CHEBI:30616"/>
    </ligand>
</feature>
<dbReference type="Pfam" id="PF08264">
    <property type="entry name" value="Anticodon_1"/>
    <property type="match status" value="1"/>
</dbReference>
<dbReference type="RefSeq" id="WP_038049387.1">
    <property type="nucleotide sequence ID" value="NZ_JMFG01000020.1"/>
</dbReference>
<dbReference type="InterPro" id="IPR009080">
    <property type="entry name" value="tRNAsynth_Ia_anticodon-bd"/>
</dbReference>
<dbReference type="PROSITE" id="PS00178">
    <property type="entry name" value="AA_TRNA_LIGASE_I"/>
    <property type="match status" value="1"/>
</dbReference>
<dbReference type="AlphaFoldDB" id="A0A062XLX6"/>
<evidence type="ECO:0000256" key="10">
    <source>
        <dbReference type="RuleBase" id="RU363035"/>
    </source>
</evidence>